<dbReference type="KEGG" id="spu:757278"/>
<dbReference type="Proteomes" id="UP000007110">
    <property type="component" value="Unassembled WGS sequence"/>
</dbReference>
<dbReference type="GeneID" id="757278"/>
<proteinExistence type="predicted"/>
<dbReference type="RefSeq" id="XP_001197780.2">
    <property type="nucleotide sequence ID" value="XM_001197780.4"/>
</dbReference>
<dbReference type="EnsemblMetazoa" id="XM_001197780">
    <property type="protein sequence ID" value="XP_001197780"/>
    <property type="gene ID" value="LOC757278"/>
</dbReference>
<accession>A0A7M7G088</accession>
<reference evidence="4" key="1">
    <citation type="submission" date="2015-02" db="EMBL/GenBank/DDBJ databases">
        <title>Genome sequencing for Strongylocentrotus purpuratus.</title>
        <authorList>
            <person name="Murali S."/>
            <person name="Liu Y."/>
            <person name="Vee V."/>
            <person name="English A."/>
            <person name="Wang M."/>
            <person name="Skinner E."/>
            <person name="Han Y."/>
            <person name="Muzny D.M."/>
            <person name="Worley K.C."/>
            <person name="Gibbs R.A."/>
        </authorList>
    </citation>
    <scope>NUCLEOTIDE SEQUENCE</scope>
</reference>
<keyword evidence="1" id="KW-0472">Membrane</keyword>
<evidence type="ECO:0000313" key="4">
    <source>
        <dbReference type="Proteomes" id="UP000007110"/>
    </source>
</evidence>
<feature type="signal peptide" evidence="2">
    <location>
        <begin position="1"/>
        <end position="22"/>
    </location>
</feature>
<organism evidence="3 4">
    <name type="scientific">Strongylocentrotus purpuratus</name>
    <name type="common">Purple sea urchin</name>
    <dbReference type="NCBI Taxonomy" id="7668"/>
    <lineage>
        <taxon>Eukaryota</taxon>
        <taxon>Metazoa</taxon>
        <taxon>Echinodermata</taxon>
        <taxon>Eleutherozoa</taxon>
        <taxon>Echinozoa</taxon>
        <taxon>Echinoidea</taxon>
        <taxon>Euechinoidea</taxon>
        <taxon>Echinacea</taxon>
        <taxon>Camarodonta</taxon>
        <taxon>Echinidea</taxon>
        <taxon>Strongylocentrotidae</taxon>
        <taxon>Strongylocentrotus</taxon>
    </lineage>
</organism>
<dbReference type="OMA" id="DYASVRW"/>
<reference evidence="3" key="2">
    <citation type="submission" date="2021-01" db="UniProtKB">
        <authorList>
            <consortium name="EnsemblMetazoa"/>
        </authorList>
    </citation>
    <scope>IDENTIFICATION</scope>
</reference>
<dbReference type="AlphaFoldDB" id="A0A7M7G088"/>
<evidence type="ECO:0000256" key="1">
    <source>
        <dbReference type="SAM" id="Phobius"/>
    </source>
</evidence>
<dbReference type="OrthoDB" id="10368692at2759"/>
<keyword evidence="1" id="KW-1133">Transmembrane helix</keyword>
<keyword evidence="2" id="KW-0732">Signal</keyword>
<sequence length="317" mass="34945">MLIFVILLHFGLKVLNISAAIADSIGTHICTDFNKLTNTTTVRWAVSSTTPLNISHCELICSQEGSQDPAQVNYNLPSHGSRECHISAGVWTIRTTCTTSTSSSYPSPEITLDTDNVSSMHICSDSGLGRMSPDDTDINVCIWRPELMVDYASVRWQPTFRYTSTKCVLHQEVKGQVQKQSNLPSDDLLTVVLGDNDLSVWVTCLSPQGQLASSGEAHYRKGDTSVCSIETPSNSPSVPDITDDKPTVNTPLHSRIGITNMAMGLLLAGAILIAGIIISIGFLRWFRWQRTRRRERLLRHGEAASDQSAMDEFQQMM</sequence>
<keyword evidence="1" id="KW-0812">Transmembrane</keyword>
<evidence type="ECO:0000256" key="2">
    <source>
        <dbReference type="SAM" id="SignalP"/>
    </source>
</evidence>
<evidence type="ECO:0000313" key="3">
    <source>
        <dbReference type="EnsemblMetazoa" id="XP_001197780"/>
    </source>
</evidence>
<dbReference type="InParanoid" id="A0A7M7G088"/>
<feature type="transmembrane region" description="Helical" evidence="1">
    <location>
        <begin position="261"/>
        <end position="286"/>
    </location>
</feature>
<name>A0A7M7G088_STRPU</name>
<keyword evidence="4" id="KW-1185">Reference proteome</keyword>
<protein>
    <submittedName>
        <fullName evidence="3">Uncharacterized protein</fullName>
    </submittedName>
</protein>
<feature type="chain" id="PRO_5029568125" evidence="2">
    <location>
        <begin position="23"/>
        <end position="317"/>
    </location>
</feature>